<gene>
    <name evidence="11" type="primary">galK</name>
    <name evidence="11" type="ORF">QQ020_20400</name>
</gene>
<evidence type="ECO:0000256" key="5">
    <source>
        <dbReference type="ARBA" id="ARBA00022840"/>
    </source>
</evidence>
<dbReference type="Pfam" id="PF00288">
    <property type="entry name" value="GHMP_kinases_N"/>
    <property type="match status" value="1"/>
</dbReference>
<keyword evidence="6" id="KW-0119">Carbohydrate metabolism</keyword>
<evidence type="ECO:0000256" key="7">
    <source>
        <dbReference type="NCBIfam" id="TIGR00131"/>
    </source>
</evidence>
<dbReference type="NCBIfam" id="TIGR00131">
    <property type="entry name" value="gal_kin"/>
    <property type="match status" value="1"/>
</dbReference>
<keyword evidence="6" id="KW-0299">Galactose metabolism</keyword>
<dbReference type="InterPro" id="IPR013750">
    <property type="entry name" value="GHMP_kinase_C_dom"/>
</dbReference>
<keyword evidence="5" id="KW-0067">ATP-binding</keyword>
<dbReference type="InterPro" id="IPR006203">
    <property type="entry name" value="GHMP_knse_ATP-bd_CS"/>
</dbReference>
<feature type="domain" description="Galactokinase N-terminal" evidence="10">
    <location>
        <begin position="12"/>
        <end position="58"/>
    </location>
</feature>
<comment type="caution">
    <text evidence="11">The sequence shown here is derived from an EMBL/GenBank/DDBJ whole genome shotgun (WGS) entry which is preliminary data.</text>
</comment>
<dbReference type="RefSeq" id="WP_346759786.1">
    <property type="nucleotide sequence ID" value="NZ_JAUJEB010000004.1"/>
</dbReference>
<dbReference type="InterPro" id="IPR006204">
    <property type="entry name" value="GHMP_kinase_N_dom"/>
</dbReference>
<sequence length="386" mass="42944">MNEKYIEKIRTTYTSNFSQEPTMIGAPGRINILGEHTDYNNGFVLPAAVDKMTYLAVGVSGGDVCEIIAHDLEEKITFNIQDELHPKDQHWSNYILGVVDEIKKLKKPLQGFNCVFGGDIPIGAGMSSSAALECGVIFGLNELFNLGFDRMEIARLGQAAEHHFVGVKCGIMDQFANMYGQPNSAIELDCKSMDFKYHPSSFQNVSLMLFDTRVHHSLGDSEYNKRRKECEQGVSALQNAFPGIESLRDATLEQLEQIKDQISEVVYRRCSFIIKENQRVSQAARALEEGDFTTLGNIMYTTHNGLSSDYEVSCEELDFLVKESVKYPEILGARMMGGGFGGCTLNLVQDNHSPNMIDEIGKNFAGQFGHDMKVYPVNIARGTSVI</sequence>
<dbReference type="PRINTS" id="PR00959">
    <property type="entry name" value="MEVGALKINASE"/>
</dbReference>
<comment type="similarity">
    <text evidence="1">Belongs to the GHMP kinase family. GalK subfamily.</text>
</comment>
<dbReference type="InterPro" id="IPR036554">
    <property type="entry name" value="GHMP_kinase_C_sf"/>
</dbReference>
<name>A0ABT8L9N1_9BACT</name>
<evidence type="ECO:0000256" key="1">
    <source>
        <dbReference type="ARBA" id="ARBA00006566"/>
    </source>
</evidence>
<dbReference type="InterPro" id="IPR020568">
    <property type="entry name" value="Ribosomal_Su5_D2-typ_SF"/>
</dbReference>
<evidence type="ECO:0000256" key="6">
    <source>
        <dbReference type="ARBA" id="ARBA00023144"/>
    </source>
</evidence>
<reference evidence="11" key="1">
    <citation type="submission" date="2023-06" db="EMBL/GenBank/DDBJ databases">
        <title>Genomic of Agaribacillus aureum.</title>
        <authorList>
            <person name="Wang G."/>
        </authorList>
    </citation>
    <scope>NUCLEOTIDE SEQUENCE</scope>
    <source>
        <strain evidence="11">BMA12</strain>
    </source>
</reference>
<keyword evidence="2 11" id="KW-0808">Transferase</keyword>
<evidence type="ECO:0000256" key="4">
    <source>
        <dbReference type="ARBA" id="ARBA00022777"/>
    </source>
</evidence>
<accession>A0ABT8L9N1</accession>
<dbReference type="SUPFAM" id="SSF55060">
    <property type="entry name" value="GHMP Kinase, C-terminal domain"/>
    <property type="match status" value="1"/>
</dbReference>
<protein>
    <recommendedName>
        <fullName evidence="7">Galactokinase</fullName>
        <ecNumber evidence="7">2.7.1.6</ecNumber>
    </recommendedName>
</protein>
<evidence type="ECO:0000313" key="11">
    <source>
        <dbReference type="EMBL" id="MDN5214453.1"/>
    </source>
</evidence>
<dbReference type="PANTHER" id="PTHR10457:SF7">
    <property type="entry name" value="GALACTOKINASE-RELATED"/>
    <property type="match status" value="1"/>
</dbReference>
<evidence type="ECO:0000259" key="8">
    <source>
        <dbReference type="Pfam" id="PF00288"/>
    </source>
</evidence>
<evidence type="ECO:0000259" key="9">
    <source>
        <dbReference type="Pfam" id="PF08544"/>
    </source>
</evidence>
<evidence type="ECO:0000256" key="3">
    <source>
        <dbReference type="ARBA" id="ARBA00022741"/>
    </source>
</evidence>
<dbReference type="GO" id="GO:0004335">
    <property type="term" value="F:galactokinase activity"/>
    <property type="evidence" value="ECO:0007669"/>
    <property type="project" value="UniProtKB-EC"/>
</dbReference>
<dbReference type="Pfam" id="PF08544">
    <property type="entry name" value="GHMP_kinases_C"/>
    <property type="match status" value="1"/>
</dbReference>
<dbReference type="PANTHER" id="PTHR10457">
    <property type="entry name" value="MEVALONATE KINASE/GALACTOKINASE"/>
    <property type="match status" value="1"/>
</dbReference>
<dbReference type="InterPro" id="IPR000705">
    <property type="entry name" value="Galactokinase"/>
</dbReference>
<feature type="domain" description="GHMP kinase N-terminal" evidence="8">
    <location>
        <begin position="93"/>
        <end position="181"/>
    </location>
</feature>
<evidence type="ECO:0000313" key="12">
    <source>
        <dbReference type="Proteomes" id="UP001172083"/>
    </source>
</evidence>
<dbReference type="EC" id="2.7.1.6" evidence="7"/>
<proteinExistence type="inferred from homology"/>
<dbReference type="PROSITE" id="PS00627">
    <property type="entry name" value="GHMP_KINASES_ATP"/>
    <property type="match status" value="1"/>
</dbReference>
<dbReference type="InterPro" id="IPR014721">
    <property type="entry name" value="Ribsml_uS5_D2-typ_fold_subgr"/>
</dbReference>
<dbReference type="PIRSF" id="PIRSF000530">
    <property type="entry name" value="Galactokinase"/>
    <property type="match status" value="1"/>
</dbReference>
<dbReference type="PRINTS" id="PR00473">
    <property type="entry name" value="GALCTOKINASE"/>
</dbReference>
<dbReference type="EMBL" id="JAUJEB010000004">
    <property type="protein sequence ID" value="MDN5214453.1"/>
    <property type="molecule type" value="Genomic_DNA"/>
</dbReference>
<dbReference type="InterPro" id="IPR019539">
    <property type="entry name" value="GalKase_N"/>
</dbReference>
<feature type="domain" description="GHMP kinase C-terminal" evidence="9">
    <location>
        <begin position="284"/>
        <end position="364"/>
    </location>
</feature>
<evidence type="ECO:0000259" key="10">
    <source>
        <dbReference type="Pfam" id="PF10509"/>
    </source>
</evidence>
<dbReference type="Pfam" id="PF10509">
    <property type="entry name" value="GalKase_gal_bdg"/>
    <property type="match status" value="1"/>
</dbReference>
<dbReference type="Proteomes" id="UP001172083">
    <property type="component" value="Unassembled WGS sequence"/>
</dbReference>
<dbReference type="Gene3D" id="3.30.70.890">
    <property type="entry name" value="GHMP kinase, C-terminal domain"/>
    <property type="match status" value="1"/>
</dbReference>
<keyword evidence="12" id="KW-1185">Reference proteome</keyword>
<keyword evidence="4" id="KW-0418">Kinase</keyword>
<keyword evidence="3" id="KW-0547">Nucleotide-binding</keyword>
<dbReference type="Gene3D" id="3.30.230.10">
    <property type="match status" value="1"/>
</dbReference>
<organism evidence="11 12">
    <name type="scientific">Agaribacillus aureus</name>
    <dbReference type="NCBI Taxonomy" id="3051825"/>
    <lineage>
        <taxon>Bacteria</taxon>
        <taxon>Pseudomonadati</taxon>
        <taxon>Bacteroidota</taxon>
        <taxon>Cytophagia</taxon>
        <taxon>Cytophagales</taxon>
        <taxon>Splendidivirgaceae</taxon>
        <taxon>Agaribacillus</taxon>
    </lineage>
</organism>
<dbReference type="InterPro" id="IPR006206">
    <property type="entry name" value="Mevalonate/galactokinase"/>
</dbReference>
<dbReference type="SUPFAM" id="SSF54211">
    <property type="entry name" value="Ribosomal protein S5 domain 2-like"/>
    <property type="match status" value="1"/>
</dbReference>
<evidence type="ECO:0000256" key="2">
    <source>
        <dbReference type="ARBA" id="ARBA00022679"/>
    </source>
</evidence>